<dbReference type="RefSeq" id="WP_028528077.1">
    <property type="nucleotide sequence ID" value="NZ_CABLBR010000007.1"/>
</dbReference>
<protein>
    <recommendedName>
        <fullName evidence="10">1-deoxy-D-xylulose-5-phosphate synthase</fullName>
        <ecNumber evidence="10">2.2.1.7</ecNumber>
    </recommendedName>
    <alternativeName>
        <fullName evidence="10">1-deoxyxylulose-5-phosphate synthase</fullName>
        <shortName evidence="10">DXP synthase</shortName>
        <shortName evidence="10">DXPS</shortName>
    </alternativeName>
</protein>
<evidence type="ECO:0000256" key="6">
    <source>
        <dbReference type="ARBA" id="ARBA00022842"/>
    </source>
</evidence>
<evidence type="ECO:0000256" key="2">
    <source>
        <dbReference type="ARBA" id="ARBA00011081"/>
    </source>
</evidence>
<dbReference type="PROSITE" id="PS00801">
    <property type="entry name" value="TRANSKETOLASE_1"/>
    <property type="match status" value="1"/>
</dbReference>
<dbReference type="InterPro" id="IPR009014">
    <property type="entry name" value="Transketo_C/PFOR_II"/>
</dbReference>
<dbReference type="NCBIfam" id="NF003933">
    <property type="entry name" value="PRK05444.2-2"/>
    <property type="match status" value="1"/>
</dbReference>
<evidence type="ECO:0000256" key="3">
    <source>
        <dbReference type="ARBA" id="ARBA00011738"/>
    </source>
</evidence>
<dbReference type="EC" id="2.2.1.7" evidence="10"/>
<dbReference type="InterPro" id="IPR033248">
    <property type="entry name" value="Transketolase_C"/>
</dbReference>
<organism evidence="12 13">
    <name type="scientific">Ruminococcus gauvreauii</name>
    <dbReference type="NCBI Taxonomy" id="438033"/>
    <lineage>
        <taxon>Bacteria</taxon>
        <taxon>Bacillati</taxon>
        <taxon>Bacillota</taxon>
        <taxon>Clostridia</taxon>
        <taxon>Eubacteriales</taxon>
        <taxon>Oscillospiraceae</taxon>
        <taxon>Ruminococcus</taxon>
    </lineage>
</organism>
<evidence type="ECO:0000313" key="12">
    <source>
        <dbReference type="EMBL" id="UWP59874.1"/>
    </source>
</evidence>
<dbReference type="EMBL" id="CP102290">
    <property type="protein sequence ID" value="UWP59874.1"/>
    <property type="molecule type" value="Genomic_DNA"/>
</dbReference>
<dbReference type="CDD" id="cd07033">
    <property type="entry name" value="TPP_PYR_DXS_TK_like"/>
    <property type="match status" value="1"/>
</dbReference>
<feature type="domain" description="Transketolase-like pyrimidine-binding" evidence="11">
    <location>
        <begin position="314"/>
        <end position="478"/>
    </location>
</feature>
<evidence type="ECO:0000256" key="7">
    <source>
        <dbReference type="ARBA" id="ARBA00022977"/>
    </source>
</evidence>
<feature type="binding site" evidence="10">
    <location>
        <position position="144"/>
    </location>
    <ligand>
        <name>Mg(2+)</name>
        <dbReference type="ChEBI" id="CHEBI:18420"/>
    </ligand>
</feature>
<keyword evidence="5 10" id="KW-0479">Metal-binding</keyword>
<name>A0ABY5VH14_9FIRM</name>
<feature type="binding site" evidence="10">
    <location>
        <position position="72"/>
    </location>
    <ligand>
        <name>thiamine diphosphate</name>
        <dbReference type="ChEBI" id="CHEBI:58937"/>
    </ligand>
</feature>
<evidence type="ECO:0000313" key="13">
    <source>
        <dbReference type="Proteomes" id="UP001060164"/>
    </source>
</evidence>
<dbReference type="GO" id="GO:0008661">
    <property type="term" value="F:1-deoxy-D-xylulose-5-phosphate synthase activity"/>
    <property type="evidence" value="ECO:0007669"/>
    <property type="project" value="UniProtKB-EC"/>
</dbReference>
<keyword evidence="7 10" id="KW-0784">Thiamine biosynthesis</keyword>
<dbReference type="PROSITE" id="PS00802">
    <property type="entry name" value="TRANSKETOLASE_2"/>
    <property type="match status" value="1"/>
</dbReference>
<evidence type="ECO:0000256" key="9">
    <source>
        <dbReference type="ARBA" id="ARBA00023229"/>
    </source>
</evidence>
<keyword evidence="8 10" id="KW-0786">Thiamine pyrophosphate</keyword>
<comment type="subunit">
    <text evidence="3 10">Homodimer.</text>
</comment>
<feature type="binding site" evidence="10">
    <location>
        <position position="173"/>
    </location>
    <ligand>
        <name>thiamine diphosphate</name>
        <dbReference type="ChEBI" id="CHEBI:58937"/>
    </ligand>
</feature>
<dbReference type="Pfam" id="PF02779">
    <property type="entry name" value="Transket_pyr"/>
    <property type="match status" value="1"/>
</dbReference>
<dbReference type="InterPro" id="IPR005475">
    <property type="entry name" value="Transketolase-like_Pyr-bd"/>
</dbReference>
<dbReference type="SUPFAM" id="SSF52922">
    <property type="entry name" value="TK C-terminal domain-like"/>
    <property type="match status" value="1"/>
</dbReference>
<dbReference type="Pfam" id="PF13292">
    <property type="entry name" value="DXP_synthase_N"/>
    <property type="match status" value="1"/>
</dbReference>
<evidence type="ECO:0000256" key="1">
    <source>
        <dbReference type="ARBA" id="ARBA00004980"/>
    </source>
</evidence>
<evidence type="ECO:0000256" key="4">
    <source>
        <dbReference type="ARBA" id="ARBA00022679"/>
    </source>
</evidence>
<gene>
    <name evidence="10 12" type="primary">dxs</name>
    <name evidence="12" type="ORF">NQ502_02080</name>
</gene>
<evidence type="ECO:0000259" key="11">
    <source>
        <dbReference type="SMART" id="SM00861"/>
    </source>
</evidence>
<dbReference type="Proteomes" id="UP001060164">
    <property type="component" value="Chromosome"/>
</dbReference>
<comment type="similarity">
    <text evidence="2 10">Belongs to the transketolase family. DXPS subfamily.</text>
</comment>
<dbReference type="PANTHER" id="PTHR43322:SF5">
    <property type="entry name" value="1-DEOXY-D-XYLULOSE-5-PHOSPHATE SYNTHASE, CHLOROPLASTIC"/>
    <property type="match status" value="1"/>
</dbReference>
<feature type="binding site" evidence="10">
    <location>
        <position position="284"/>
    </location>
    <ligand>
        <name>thiamine diphosphate</name>
        <dbReference type="ChEBI" id="CHEBI:58937"/>
    </ligand>
</feature>
<dbReference type="Gene3D" id="3.40.50.970">
    <property type="match status" value="2"/>
</dbReference>
<feature type="binding site" evidence="10">
    <location>
        <begin position="113"/>
        <end position="115"/>
    </location>
    <ligand>
        <name>thiamine diphosphate</name>
        <dbReference type="ChEBI" id="CHEBI:58937"/>
    </ligand>
</feature>
<accession>A0ABY5VH14</accession>
<evidence type="ECO:0000256" key="8">
    <source>
        <dbReference type="ARBA" id="ARBA00023052"/>
    </source>
</evidence>
<dbReference type="CDD" id="cd02007">
    <property type="entry name" value="TPP_DXS"/>
    <property type="match status" value="1"/>
</dbReference>
<feature type="binding site" evidence="10">
    <location>
        <position position="173"/>
    </location>
    <ligand>
        <name>Mg(2+)</name>
        <dbReference type="ChEBI" id="CHEBI:18420"/>
    </ligand>
</feature>
<proteinExistence type="inferred from homology"/>
<dbReference type="InterPro" id="IPR049557">
    <property type="entry name" value="Transketolase_CS"/>
</dbReference>
<dbReference type="PANTHER" id="PTHR43322">
    <property type="entry name" value="1-D-DEOXYXYLULOSE 5-PHOSPHATE SYNTHASE-RELATED"/>
    <property type="match status" value="1"/>
</dbReference>
<keyword evidence="13" id="KW-1185">Reference proteome</keyword>
<dbReference type="Pfam" id="PF02780">
    <property type="entry name" value="Transketolase_C"/>
    <property type="match status" value="1"/>
</dbReference>
<dbReference type="SUPFAM" id="SSF52518">
    <property type="entry name" value="Thiamin diphosphate-binding fold (THDP-binding)"/>
    <property type="match status" value="2"/>
</dbReference>
<keyword evidence="6 10" id="KW-0460">Magnesium</keyword>
<comment type="cofactor">
    <cofactor evidence="10">
        <name>Mg(2+)</name>
        <dbReference type="ChEBI" id="CHEBI:18420"/>
    </cofactor>
    <text evidence="10">Binds 1 Mg(2+) ion per subunit.</text>
</comment>
<reference evidence="12" key="1">
    <citation type="journal article" date="2022" name="Cell">
        <title>Design, construction, and in vivo augmentation of a complex gut microbiome.</title>
        <authorList>
            <person name="Cheng A.G."/>
            <person name="Ho P.Y."/>
            <person name="Aranda-Diaz A."/>
            <person name="Jain S."/>
            <person name="Yu F.B."/>
            <person name="Meng X."/>
            <person name="Wang M."/>
            <person name="Iakiviak M."/>
            <person name="Nagashima K."/>
            <person name="Zhao A."/>
            <person name="Murugkar P."/>
            <person name="Patil A."/>
            <person name="Atabakhsh K."/>
            <person name="Weakley A."/>
            <person name="Yan J."/>
            <person name="Brumbaugh A.R."/>
            <person name="Higginbottom S."/>
            <person name="Dimas A."/>
            <person name="Shiver A.L."/>
            <person name="Deutschbauer A."/>
            <person name="Neff N."/>
            <person name="Sonnenburg J.L."/>
            <person name="Huang K.C."/>
            <person name="Fischbach M.A."/>
        </authorList>
    </citation>
    <scope>NUCLEOTIDE SEQUENCE</scope>
    <source>
        <strain evidence="12">DSM 19829</strain>
    </source>
</reference>
<keyword evidence="4 10" id="KW-0808">Transferase</keyword>
<dbReference type="InterPro" id="IPR020826">
    <property type="entry name" value="Transketolase_BS"/>
</dbReference>
<comment type="pathway">
    <text evidence="1 10">Metabolic intermediate biosynthesis; 1-deoxy-D-xylulose 5-phosphate biosynthesis; 1-deoxy-D-xylulose 5-phosphate from D-glyceraldehyde 3-phosphate and pyruvate: step 1/1.</text>
</comment>
<feature type="binding site" evidence="10">
    <location>
        <position position="365"/>
    </location>
    <ligand>
        <name>thiamine diphosphate</name>
        <dbReference type="ChEBI" id="CHEBI:58937"/>
    </ligand>
</feature>
<evidence type="ECO:0000256" key="10">
    <source>
        <dbReference type="HAMAP-Rule" id="MF_00315"/>
    </source>
</evidence>
<feature type="binding site" evidence="10">
    <location>
        <begin position="145"/>
        <end position="146"/>
    </location>
    <ligand>
        <name>thiamine diphosphate</name>
        <dbReference type="ChEBI" id="CHEBI:58937"/>
    </ligand>
</feature>
<sequence>MVLEKIKKPNDVKNLNKEELEILAAEIREFLISNLSRTGGHLASNLGVVELTIALHLVLNLPEDKLIWDVGHQCYTHKILTGRADGFENLRRADGMSGFPKRCESDCDSFDTGHSSTSISAGLGYVRSRDLLGKSYRVMSVIGDGALTGGMAYEAMNNVAELKKNFIIILNDNNMSISDNVGGMSRYLGNIRTAESYTELKMNVTNTLKKLPKIGEGMVNAIHRTKNGIKQFIIPGMLFENMGLTYLGPVDGHNVPQMVKLFQEALRVEGPVIVHVLTKKGKGYEPAMRHPARFHGTAPFEIETGIPVSRSGKAAYSDIFSTVMRKFGDRDEKVVAVTAAMPTGTGLKRFAHMFPDRFFDVGIAEEHAVTFAAGLALGGLKPVFAVYSSFLQRAFDQVLHDVCMQKLHVVFAIDRAGLVGSDGETHHGCFDLTYLSMMPNMTVMAPKNKWELSDMMKFAVNFDGPVSLRYPKGDAYEGLQDNREPIVHGKSEVLQWGKDIALLAVGSMVKTAHHVSERLKEKGIKATLVNVRFVKPLDHALFEKLAETHRRIVTLEENVVTGGFGQQVSAWFHEHHREAAVDIFAIPDQFVGHGSVEQQYRELGMDEESVLKRILKSLSGGI</sequence>
<comment type="function">
    <text evidence="10">Catalyzes the acyloin condensation reaction between C atoms 2 and 3 of pyruvate and glyceraldehyde 3-phosphate to yield 1-deoxy-D-xylulose-5-phosphate (DXP).</text>
</comment>
<evidence type="ECO:0000256" key="5">
    <source>
        <dbReference type="ARBA" id="ARBA00022723"/>
    </source>
</evidence>
<dbReference type="SMART" id="SM00861">
    <property type="entry name" value="Transket_pyr"/>
    <property type="match status" value="1"/>
</dbReference>
<dbReference type="HAMAP" id="MF_00315">
    <property type="entry name" value="DXP_synth"/>
    <property type="match status" value="1"/>
</dbReference>
<dbReference type="InterPro" id="IPR005477">
    <property type="entry name" value="Dxylulose-5-P_synthase"/>
</dbReference>
<dbReference type="Gene3D" id="3.40.50.920">
    <property type="match status" value="1"/>
</dbReference>
<comment type="catalytic activity">
    <reaction evidence="10">
        <text>D-glyceraldehyde 3-phosphate + pyruvate + H(+) = 1-deoxy-D-xylulose 5-phosphate + CO2</text>
        <dbReference type="Rhea" id="RHEA:12605"/>
        <dbReference type="ChEBI" id="CHEBI:15361"/>
        <dbReference type="ChEBI" id="CHEBI:15378"/>
        <dbReference type="ChEBI" id="CHEBI:16526"/>
        <dbReference type="ChEBI" id="CHEBI:57792"/>
        <dbReference type="ChEBI" id="CHEBI:59776"/>
        <dbReference type="EC" id="2.2.1.7"/>
    </reaction>
</comment>
<keyword evidence="9 10" id="KW-0414">Isoprene biosynthesis</keyword>
<dbReference type="NCBIfam" id="TIGR00204">
    <property type="entry name" value="dxs"/>
    <property type="match status" value="1"/>
</dbReference>
<comment type="cofactor">
    <cofactor evidence="10">
        <name>thiamine diphosphate</name>
        <dbReference type="ChEBI" id="CHEBI:58937"/>
    </cofactor>
    <text evidence="10">Binds 1 thiamine pyrophosphate per subunit.</text>
</comment>
<dbReference type="InterPro" id="IPR029061">
    <property type="entry name" value="THDP-binding"/>
</dbReference>